<proteinExistence type="inferred from homology"/>
<evidence type="ECO:0000259" key="5">
    <source>
        <dbReference type="Pfam" id="PF03466"/>
    </source>
</evidence>
<dbReference type="InterPro" id="IPR005119">
    <property type="entry name" value="LysR_subst-bd"/>
</dbReference>
<evidence type="ECO:0000256" key="4">
    <source>
        <dbReference type="ARBA" id="ARBA00023163"/>
    </source>
</evidence>
<dbReference type="PANTHER" id="PTHR30346:SF0">
    <property type="entry name" value="HCA OPERON TRANSCRIPTIONAL ACTIVATOR HCAR"/>
    <property type="match status" value="1"/>
</dbReference>
<gene>
    <name evidence="6" type="ORF">SDC9_162683</name>
</gene>
<dbReference type="Gene3D" id="3.40.190.290">
    <property type="match status" value="1"/>
</dbReference>
<dbReference type="AlphaFoldDB" id="A0A645FP40"/>
<evidence type="ECO:0000256" key="3">
    <source>
        <dbReference type="ARBA" id="ARBA00023125"/>
    </source>
</evidence>
<keyword evidence="2" id="KW-0805">Transcription regulation</keyword>
<dbReference type="Pfam" id="PF03466">
    <property type="entry name" value="LysR_substrate"/>
    <property type="match status" value="1"/>
</dbReference>
<accession>A0A645FP40</accession>
<dbReference type="GO" id="GO:0003700">
    <property type="term" value="F:DNA-binding transcription factor activity"/>
    <property type="evidence" value="ECO:0007669"/>
    <property type="project" value="TreeGrafter"/>
</dbReference>
<protein>
    <recommendedName>
        <fullName evidence="5">LysR substrate-binding domain-containing protein</fullName>
    </recommendedName>
</protein>
<comment type="similarity">
    <text evidence="1">Belongs to the LysR transcriptional regulatory family.</text>
</comment>
<dbReference type="EMBL" id="VSSQ01062101">
    <property type="protein sequence ID" value="MPN15352.1"/>
    <property type="molecule type" value="Genomic_DNA"/>
</dbReference>
<keyword evidence="4" id="KW-0804">Transcription</keyword>
<dbReference type="SUPFAM" id="SSF53850">
    <property type="entry name" value="Periplasmic binding protein-like II"/>
    <property type="match status" value="1"/>
</dbReference>
<name>A0A645FP40_9ZZZZ</name>
<evidence type="ECO:0000313" key="6">
    <source>
        <dbReference type="EMBL" id="MPN15352.1"/>
    </source>
</evidence>
<organism evidence="6">
    <name type="scientific">bioreactor metagenome</name>
    <dbReference type="NCBI Taxonomy" id="1076179"/>
    <lineage>
        <taxon>unclassified sequences</taxon>
        <taxon>metagenomes</taxon>
        <taxon>ecological metagenomes</taxon>
    </lineage>
</organism>
<dbReference type="PANTHER" id="PTHR30346">
    <property type="entry name" value="TRANSCRIPTIONAL DUAL REGULATOR HCAR-RELATED"/>
    <property type="match status" value="1"/>
</dbReference>
<dbReference type="GO" id="GO:0032993">
    <property type="term" value="C:protein-DNA complex"/>
    <property type="evidence" value="ECO:0007669"/>
    <property type="project" value="TreeGrafter"/>
</dbReference>
<comment type="caution">
    <text evidence="6">The sequence shown here is derived from an EMBL/GenBank/DDBJ whole genome shotgun (WGS) entry which is preliminary data.</text>
</comment>
<evidence type="ECO:0000256" key="2">
    <source>
        <dbReference type="ARBA" id="ARBA00023015"/>
    </source>
</evidence>
<feature type="domain" description="LysR substrate-binding" evidence="5">
    <location>
        <begin position="3"/>
        <end position="133"/>
    </location>
</feature>
<dbReference type="CDD" id="cd05466">
    <property type="entry name" value="PBP2_LTTR_substrate"/>
    <property type="match status" value="1"/>
</dbReference>
<evidence type="ECO:0000256" key="1">
    <source>
        <dbReference type="ARBA" id="ARBA00009437"/>
    </source>
</evidence>
<sequence length="135" mass="15467">MFPLKKEKMYAVGNRAFFEELSNKVSLKDIADKPLIFYRRWENIFLSAFAEAGVSPNVFCINDDARTTAAWADKGLGIGILPESVKALLKNKDTVAHEIDDDRLLTEIYIVVHRNAYRSEIAKTFIDYVKDKCKF</sequence>
<dbReference type="GO" id="GO:0003677">
    <property type="term" value="F:DNA binding"/>
    <property type="evidence" value="ECO:0007669"/>
    <property type="project" value="UniProtKB-KW"/>
</dbReference>
<keyword evidence="3" id="KW-0238">DNA-binding</keyword>
<reference evidence="6" key="1">
    <citation type="submission" date="2019-08" db="EMBL/GenBank/DDBJ databases">
        <authorList>
            <person name="Kucharzyk K."/>
            <person name="Murdoch R.W."/>
            <person name="Higgins S."/>
            <person name="Loffler F."/>
        </authorList>
    </citation>
    <scope>NUCLEOTIDE SEQUENCE</scope>
</reference>